<feature type="region of interest" description="Disordered" evidence="1">
    <location>
        <begin position="1"/>
        <end position="26"/>
    </location>
</feature>
<sequence length="199" mass="22492">MDSKTNINDSVGQGMTAEDGKVWSGSDTEDDFFSVKGDFSRSCSNASSRRDSFSGCPLLNDEGDSKQIEEKKKLAELFQDPFWSDQVDNRTKLFEFLQDECWSEEIASIHLKDIPSDTTTPGIEDERSKSKQAILHLSPNKETSSLPREELKFDDKIAQDHNRSLKNENAATASHCCFPSLSPRRSSRERRKGIHLIKD</sequence>
<comment type="caution">
    <text evidence="2">The sequence shown here is derived from an EMBL/GenBank/DDBJ whole genome shotgun (WGS) entry which is preliminary data.</text>
</comment>
<feature type="compositionally biased region" description="Basic residues" evidence="1">
    <location>
        <begin position="185"/>
        <end position="199"/>
    </location>
</feature>
<evidence type="ECO:0000256" key="1">
    <source>
        <dbReference type="SAM" id="MobiDB-lite"/>
    </source>
</evidence>
<proteinExistence type="predicted"/>
<dbReference type="EMBL" id="JARPOI010000017">
    <property type="protein sequence ID" value="KAJ9140182.1"/>
    <property type="molecule type" value="Genomic_DNA"/>
</dbReference>
<dbReference type="PANTHER" id="PTHR34280:SF17">
    <property type="entry name" value="PROTEIN WAVE"/>
    <property type="match status" value="1"/>
</dbReference>
<organism evidence="2 3">
    <name type="scientific">Hevea brasiliensis</name>
    <name type="common">Para rubber tree</name>
    <name type="synonym">Siphonia brasiliensis</name>
    <dbReference type="NCBI Taxonomy" id="3981"/>
    <lineage>
        <taxon>Eukaryota</taxon>
        <taxon>Viridiplantae</taxon>
        <taxon>Streptophyta</taxon>
        <taxon>Embryophyta</taxon>
        <taxon>Tracheophyta</taxon>
        <taxon>Spermatophyta</taxon>
        <taxon>Magnoliopsida</taxon>
        <taxon>eudicotyledons</taxon>
        <taxon>Gunneridae</taxon>
        <taxon>Pentapetalae</taxon>
        <taxon>rosids</taxon>
        <taxon>fabids</taxon>
        <taxon>Malpighiales</taxon>
        <taxon>Euphorbiaceae</taxon>
        <taxon>Crotonoideae</taxon>
        <taxon>Micrandreae</taxon>
        <taxon>Hevea</taxon>
    </lineage>
</organism>
<feature type="region of interest" description="Disordered" evidence="1">
    <location>
        <begin position="113"/>
        <end position="149"/>
    </location>
</feature>
<evidence type="ECO:0000313" key="2">
    <source>
        <dbReference type="EMBL" id="KAJ9140182.1"/>
    </source>
</evidence>
<accession>A0ABQ9KJH5</accession>
<protein>
    <submittedName>
        <fullName evidence="2">Uncharacterized protein</fullName>
    </submittedName>
</protein>
<name>A0ABQ9KJH5_HEVBR</name>
<dbReference type="InterPro" id="IPR038947">
    <property type="entry name" value="At3g27210-like"/>
</dbReference>
<keyword evidence="3" id="KW-1185">Reference proteome</keyword>
<dbReference type="PANTHER" id="PTHR34280">
    <property type="entry name" value="OS01G0920100 PROTEIN"/>
    <property type="match status" value="1"/>
</dbReference>
<reference evidence="2" key="1">
    <citation type="journal article" date="2023" name="Plant Biotechnol. J.">
        <title>Chromosome-level wild Hevea brasiliensis genome provides new tools for genomic-assisted breeding and valuable loci to elevate rubber yield.</title>
        <authorList>
            <person name="Cheng H."/>
            <person name="Song X."/>
            <person name="Hu Y."/>
            <person name="Wu T."/>
            <person name="Yang Q."/>
            <person name="An Z."/>
            <person name="Feng S."/>
            <person name="Deng Z."/>
            <person name="Wu W."/>
            <person name="Zeng X."/>
            <person name="Tu M."/>
            <person name="Wang X."/>
            <person name="Huang H."/>
        </authorList>
    </citation>
    <scope>NUCLEOTIDE SEQUENCE</scope>
    <source>
        <strain evidence="2">MT/VB/25A 57/8</strain>
    </source>
</reference>
<dbReference type="Proteomes" id="UP001174677">
    <property type="component" value="Chromosome 17"/>
</dbReference>
<feature type="compositionally biased region" description="Polar residues" evidence="1">
    <location>
        <begin position="1"/>
        <end position="13"/>
    </location>
</feature>
<feature type="region of interest" description="Disordered" evidence="1">
    <location>
        <begin position="176"/>
        <end position="199"/>
    </location>
</feature>
<feature type="region of interest" description="Disordered" evidence="1">
    <location>
        <begin position="39"/>
        <end position="64"/>
    </location>
</feature>
<gene>
    <name evidence="2" type="ORF">P3X46_030859</name>
</gene>
<evidence type="ECO:0000313" key="3">
    <source>
        <dbReference type="Proteomes" id="UP001174677"/>
    </source>
</evidence>